<name>A0A6A5G7A1_CAERE</name>
<dbReference type="Gene3D" id="3.90.550.50">
    <property type="match status" value="1"/>
</dbReference>
<evidence type="ECO:0000256" key="8">
    <source>
        <dbReference type="ARBA" id="ARBA00022692"/>
    </source>
</evidence>
<evidence type="ECO:0000256" key="9">
    <source>
        <dbReference type="ARBA" id="ARBA00022729"/>
    </source>
</evidence>
<evidence type="ECO:0000256" key="5">
    <source>
        <dbReference type="ARBA" id="ARBA00022670"/>
    </source>
</evidence>
<dbReference type="InterPro" id="IPR021109">
    <property type="entry name" value="Peptidase_aspartic_dom_sf"/>
</dbReference>
<dbReference type="GO" id="GO:0005576">
    <property type="term" value="C:extracellular region"/>
    <property type="evidence" value="ECO:0007669"/>
    <property type="project" value="UniProtKB-SubCell"/>
</dbReference>
<keyword evidence="16 19" id="KW-1015">Disulfide bond</keyword>
<dbReference type="GO" id="GO:0006508">
    <property type="term" value="P:proteolysis"/>
    <property type="evidence" value="ECO:0007669"/>
    <property type="project" value="UniProtKB-KW"/>
</dbReference>
<dbReference type="PANTHER" id="PTHR47966">
    <property type="entry name" value="BETA-SITE APP-CLEAVING ENZYME, ISOFORM A-RELATED"/>
    <property type="match status" value="1"/>
</dbReference>
<keyword evidence="8 20" id="KW-0812">Transmembrane</keyword>
<keyword evidence="9" id="KW-0732">Signal</keyword>
<gene>
    <name evidence="22" type="ORF">GCK72_017152</name>
</gene>
<dbReference type="Pfam" id="PF02434">
    <property type="entry name" value="Fringe"/>
    <property type="match status" value="1"/>
</dbReference>
<reference evidence="22 23" key="1">
    <citation type="submission" date="2019-12" db="EMBL/GenBank/DDBJ databases">
        <title>Chromosome-level assembly of the Caenorhabditis remanei genome.</title>
        <authorList>
            <person name="Teterina A.A."/>
            <person name="Willis J.H."/>
            <person name="Phillips P.C."/>
        </authorList>
    </citation>
    <scope>NUCLEOTIDE SEQUENCE [LARGE SCALE GENOMIC DNA]</scope>
    <source>
        <strain evidence="22 23">PX506</strain>
        <tissue evidence="22">Whole organism</tissue>
    </source>
</reference>
<keyword evidence="15" id="KW-0865">Zymogen</keyword>
<dbReference type="SUPFAM" id="SSF50630">
    <property type="entry name" value="Acid proteases"/>
    <property type="match status" value="1"/>
</dbReference>
<keyword evidence="6" id="KW-0328">Glycosyltransferase</keyword>
<keyword evidence="13 20" id="KW-1133">Transmembrane helix</keyword>
<evidence type="ECO:0000256" key="10">
    <source>
        <dbReference type="ARBA" id="ARBA00022750"/>
    </source>
</evidence>
<evidence type="ECO:0000256" key="12">
    <source>
        <dbReference type="ARBA" id="ARBA00022968"/>
    </source>
</evidence>
<comment type="subcellular location">
    <subcellularLocation>
        <location evidence="1">Membrane</location>
        <topology evidence="1">Single-pass type II membrane protein</topology>
    </subcellularLocation>
    <subcellularLocation>
        <location evidence="2">Secreted</location>
    </subcellularLocation>
</comment>
<evidence type="ECO:0000256" key="19">
    <source>
        <dbReference type="PIRSR" id="PIRSR601461-2"/>
    </source>
</evidence>
<evidence type="ECO:0000256" key="15">
    <source>
        <dbReference type="ARBA" id="ARBA00023145"/>
    </source>
</evidence>
<evidence type="ECO:0000256" key="13">
    <source>
        <dbReference type="ARBA" id="ARBA00022989"/>
    </source>
</evidence>
<dbReference type="Pfam" id="PF00026">
    <property type="entry name" value="Asp"/>
    <property type="match status" value="1"/>
</dbReference>
<keyword evidence="17" id="KW-0325">Glycoprotein</keyword>
<dbReference type="PANTHER" id="PTHR47966:SF45">
    <property type="entry name" value="PEPTIDASE A1 DOMAIN-CONTAINING PROTEIN"/>
    <property type="match status" value="1"/>
</dbReference>
<accession>A0A6A5G7A1</accession>
<comment type="caution">
    <text evidence="22">The sequence shown here is derived from an EMBL/GenBank/DDBJ whole genome shotgun (WGS) entry which is preliminary data.</text>
</comment>
<evidence type="ECO:0000256" key="11">
    <source>
        <dbReference type="ARBA" id="ARBA00022801"/>
    </source>
</evidence>
<keyword evidence="10" id="KW-0064">Aspartyl protease</keyword>
<evidence type="ECO:0000313" key="22">
    <source>
        <dbReference type="EMBL" id="KAF1750601.1"/>
    </source>
</evidence>
<dbReference type="FunFam" id="2.40.70.10:FF:000058">
    <property type="entry name" value="ASpartyl Protease"/>
    <property type="match status" value="1"/>
</dbReference>
<dbReference type="AlphaFoldDB" id="A0A6A5G7A1"/>
<dbReference type="InterPro" id="IPR033121">
    <property type="entry name" value="PEPTIDASE_A1"/>
</dbReference>
<dbReference type="InterPro" id="IPR001461">
    <property type="entry name" value="Aspartic_peptidase_A1"/>
</dbReference>
<dbReference type="Gene3D" id="2.40.70.10">
    <property type="entry name" value="Acid Proteases"/>
    <property type="match status" value="2"/>
</dbReference>
<evidence type="ECO:0000256" key="17">
    <source>
        <dbReference type="ARBA" id="ARBA00023180"/>
    </source>
</evidence>
<dbReference type="Proteomes" id="UP000483820">
    <property type="component" value="Chromosome V"/>
</dbReference>
<dbReference type="GO" id="GO:0016757">
    <property type="term" value="F:glycosyltransferase activity"/>
    <property type="evidence" value="ECO:0007669"/>
    <property type="project" value="UniProtKB-KW"/>
</dbReference>
<dbReference type="GO" id="GO:0016020">
    <property type="term" value="C:membrane"/>
    <property type="evidence" value="ECO:0007669"/>
    <property type="project" value="UniProtKB-SubCell"/>
</dbReference>
<keyword evidence="7" id="KW-0808">Transferase</keyword>
<evidence type="ECO:0000256" key="16">
    <source>
        <dbReference type="ARBA" id="ARBA00023157"/>
    </source>
</evidence>
<evidence type="ECO:0000256" key="4">
    <source>
        <dbReference type="ARBA" id="ARBA00022525"/>
    </source>
</evidence>
<sequence>MRKHEADRLDRVALYFLLGAALMNLIVFPFHHNFLIPADLYTHFPALIHPFREYFPRSRNVNKLTRGIENSASTYNLPKTGQLLCFVETSEKYYKDRVPSVAATWLSRCDNGRFFSKTPLPDPKMPFTTVYRNLEDSYYDLFRKTLLGFYYSYAYISKDFDWYLKADDDNYFAMDHLKEYLDTLDATEPLFLGYRMKPFLEGGYNSGGSGYILSNAAVRLFVEHLYHDEQLCPYDWAEDRGMARCLASMGILPADTRDSNGLHRFVPFRPSEMREVPAGYHYYPLRFLILLVSIIAAYSLFQIPLEKVESLRFKLMREGKWKDYKEFKNRIRSLSAAYSGSLFDYETAGYVGKITVGTPQQEFRVVMDTGSSNFWIPDSTCGMEPLSCGRPVSGDATCYGSYCVPGGPNTTASCTTQNKFDSSKSTSYVKFGNSFRFDYGVDNANGLLGYDTVRFGGMSDNQLVVPGVTVAQAVCFPTFFEQTNIDGIMGLGFQWNAQQDIVPPFVNAYENNIVAPVFHVYLEKGPNGAGQITYGGRDTTNCKVVNEYHPMTTYAAYQFYLTLVSAGKYYSSKGWTALADTANSFITGPAGVIAGIADAVGAKWDTYTDTYWIPCEPKVTTQMVNFTIGGTIYPVTAENLIVPYPNKTGYICMFAILPLSNNGFGPSWVLGDPFHREYCSLYDMGRQRMGFSAHMN</sequence>
<dbReference type="InterPro" id="IPR003378">
    <property type="entry name" value="Fringe-like_glycosylTrfase"/>
</dbReference>
<dbReference type="PRINTS" id="PR00792">
    <property type="entry name" value="PEPSIN"/>
</dbReference>
<dbReference type="KEGG" id="crq:GCK72_017152"/>
<dbReference type="RefSeq" id="XP_053580830.1">
    <property type="nucleotide sequence ID" value="XM_053731917.1"/>
</dbReference>
<organism evidence="22 23">
    <name type="scientific">Caenorhabditis remanei</name>
    <name type="common">Caenorhabditis vulgaris</name>
    <dbReference type="NCBI Taxonomy" id="31234"/>
    <lineage>
        <taxon>Eukaryota</taxon>
        <taxon>Metazoa</taxon>
        <taxon>Ecdysozoa</taxon>
        <taxon>Nematoda</taxon>
        <taxon>Chromadorea</taxon>
        <taxon>Rhabditida</taxon>
        <taxon>Rhabditina</taxon>
        <taxon>Rhabditomorpha</taxon>
        <taxon>Rhabditoidea</taxon>
        <taxon>Rhabditidae</taxon>
        <taxon>Peloderinae</taxon>
        <taxon>Caenorhabditis</taxon>
    </lineage>
</organism>
<keyword evidence="11" id="KW-0378">Hydrolase</keyword>
<evidence type="ECO:0000259" key="21">
    <source>
        <dbReference type="PROSITE" id="PS51767"/>
    </source>
</evidence>
<keyword evidence="14 20" id="KW-0472">Membrane</keyword>
<dbReference type="GeneID" id="9805945"/>
<evidence type="ECO:0000313" key="23">
    <source>
        <dbReference type="Proteomes" id="UP000483820"/>
    </source>
</evidence>
<keyword evidence="4" id="KW-0964">Secreted</keyword>
<feature type="transmembrane region" description="Helical" evidence="20">
    <location>
        <begin position="12"/>
        <end position="30"/>
    </location>
</feature>
<evidence type="ECO:0000256" key="7">
    <source>
        <dbReference type="ARBA" id="ARBA00022679"/>
    </source>
</evidence>
<evidence type="ECO:0000256" key="18">
    <source>
        <dbReference type="PIRSR" id="PIRSR601461-1"/>
    </source>
</evidence>
<evidence type="ECO:0000256" key="14">
    <source>
        <dbReference type="ARBA" id="ARBA00023136"/>
    </source>
</evidence>
<evidence type="ECO:0000256" key="3">
    <source>
        <dbReference type="ARBA" id="ARBA00007447"/>
    </source>
</evidence>
<proteinExistence type="inferred from homology"/>
<dbReference type="InterPro" id="IPR034164">
    <property type="entry name" value="Pepsin-like_dom"/>
</dbReference>
<feature type="domain" description="Peptidase A1" evidence="21">
    <location>
        <begin position="350"/>
        <end position="692"/>
    </location>
</feature>
<comment type="similarity">
    <text evidence="3">Belongs to the peptidase A1 family.</text>
</comment>
<feature type="disulfide bond" evidence="19">
    <location>
        <begin position="381"/>
        <end position="398"/>
    </location>
</feature>
<dbReference type="PROSITE" id="PS51767">
    <property type="entry name" value="PEPTIDASE_A1"/>
    <property type="match status" value="1"/>
</dbReference>
<keyword evidence="12" id="KW-0735">Signal-anchor</keyword>
<feature type="disulfide bond" evidence="19">
    <location>
        <begin position="615"/>
        <end position="652"/>
    </location>
</feature>
<keyword evidence="5" id="KW-0645">Protease</keyword>
<dbReference type="FunFam" id="3.90.550.50:FF:000045">
    <property type="entry name" value="Glycoprotein-N-acetylgalactosamine 3-beta-galactosyltransferase 1"/>
    <property type="match status" value="1"/>
</dbReference>
<protein>
    <recommendedName>
        <fullName evidence="21">Peptidase A1 domain-containing protein</fullName>
    </recommendedName>
</protein>
<evidence type="ECO:0000256" key="1">
    <source>
        <dbReference type="ARBA" id="ARBA00004606"/>
    </source>
</evidence>
<feature type="active site" evidence="18">
    <location>
        <position position="368"/>
    </location>
</feature>
<evidence type="ECO:0000256" key="20">
    <source>
        <dbReference type="SAM" id="Phobius"/>
    </source>
</evidence>
<dbReference type="GO" id="GO:0004190">
    <property type="term" value="F:aspartic-type endopeptidase activity"/>
    <property type="evidence" value="ECO:0007669"/>
    <property type="project" value="UniProtKB-KW"/>
</dbReference>
<evidence type="ECO:0000256" key="2">
    <source>
        <dbReference type="ARBA" id="ARBA00004613"/>
    </source>
</evidence>
<dbReference type="EMBL" id="WUAV01000005">
    <property type="protein sequence ID" value="KAF1750601.1"/>
    <property type="molecule type" value="Genomic_DNA"/>
</dbReference>
<dbReference type="CTD" id="9805945"/>
<dbReference type="CDD" id="cd05471">
    <property type="entry name" value="pepsin_like"/>
    <property type="match status" value="1"/>
</dbReference>
<dbReference type="GO" id="GO:0005764">
    <property type="term" value="C:lysosome"/>
    <property type="evidence" value="ECO:0007669"/>
    <property type="project" value="TreeGrafter"/>
</dbReference>
<evidence type="ECO:0000256" key="6">
    <source>
        <dbReference type="ARBA" id="ARBA00022676"/>
    </source>
</evidence>
<feature type="active site" evidence="18">
    <location>
        <position position="580"/>
    </location>
</feature>